<proteinExistence type="predicted"/>
<feature type="compositionally biased region" description="Low complexity" evidence="5">
    <location>
        <begin position="38"/>
        <end position="47"/>
    </location>
</feature>
<evidence type="ECO:0000256" key="5">
    <source>
        <dbReference type="SAM" id="MobiDB-lite"/>
    </source>
</evidence>
<dbReference type="AlphaFoldDB" id="A0A0D9ZE37"/>
<evidence type="ECO:0000259" key="6">
    <source>
        <dbReference type="PROSITE" id="PS50158"/>
    </source>
</evidence>
<dbReference type="STRING" id="40148.A0A0D9ZE37"/>
<dbReference type="Gene3D" id="4.10.60.10">
    <property type="entry name" value="Zinc finger, CCHC-type"/>
    <property type="match status" value="1"/>
</dbReference>
<dbReference type="InterPro" id="IPR010666">
    <property type="entry name" value="Znf_GRF"/>
</dbReference>
<evidence type="ECO:0000313" key="8">
    <source>
        <dbReference type="EnsemblPlants" id="OGLUM03G36330.1"/>
    </source>
</evidence>
<dbReference type="HOGENOM" id="CLU_770246_0_0_1"/>
<dbReference type="SUPFAM" id="SSF57756">
    <property type="entry name" value="Retrovirus zinc finger-like domains"/>
    <property type="match status" value="1"/>
</dbReference>
<dbReference type="InterPro" id="IPR001878">
    <property type="entry name" value="Znf_CCHC"/>
</dbReference>
<feature type="domain" description="CCHC-type" evidence="6">
    <location>
        <begin position="112"/>
        <end position="127"/>
    </location>
</feature>
<dbReference type="eggNOG" id="KOG4400">
    <property type="taxonomic scope" value="Eukaryota"/>
</dbReference>
<dbReference type="PANTHER" id="PTHR33680">
    <property type="entry name" value="OS07G0190500 PROTEIN"/>
    <property type="match status" value="1"/>
</dbReference>
<dbReference type="Gramene" id="OGLUM03G36330.1">
    <property type="protein sequence ID" value="OGLUM03G36330.1"/>
    <property type="gene ID" value="OGLUM03G36330"/>
</dbReference>
<evidence type="ECO:0000256" key="1">
    <source>
        <dbReference type="ARBA" id="ARBA00022723"/>
    </source>
</evidence>
<dbReference type="PANTHER" id="PTHR33680:SF1">
    <property type="entry name" value="OS05G0489500 PROTEIN"/>
    <property type="match status" value="1"/>
</dbReference>
<evidence type="ECO:0000313" key="9">
    <source>
        <dbReference type="Proteomes" id="UP000026961"/>
    </source>
</evidence>
<name>A0A0D9ZE37_9ORYZ</name>
<keyword evidence="1" id="KW-0479">Metal-binding</keyword>
<feature type="compositionally biased region" description="Polar residues" evidence="5">
    <location>
        <begin position="67"/>
        <end position="81"/>
    </location>
</feature>
<reference evidence="8" key="2">
    <citation type="submission" date="2018-05" db="EMBL/GenBank/DDBJ databases">
        <title>OgluRS3 (Oryza glumaepatula Reference Sequence Version 3).</title>
        <authorList>
            <person name="Zhang J."/>
            <person name="Kudrna D."/>
            <person name="Lee S."/>
            <person name="Talag J."/>
            <person name="Welchert J."/>
            <person name="Wing R.A."/>
        </authorList>
    </citation>
    <scope>NUCLEOTIDE SEQUENCE [LARGE SCALE GENOMIC DNA]</scope>
</reference>
<evidence type="ECO:0000259" key="7">
    <source>
        <dbReference type="PROSITE" id="PS51999"/>
    </source>
</evidence>
<reference evidence="8" key="1">
    <citation type="submission" date="2015-04" db="UniProtKB">
        <authorList>
            <consortium name="EnsemblPlants"/>
        </authorList>
    </citation>
    <scope>IDENTIFICATION</scope>
</reference>
<dbReference type="GO" id="GO:0008270">
    <property type="term" value="F:zinc ion binding"/>
    <property type="evidence" value="ECO:0007669"/>
    <property type="project" value="UniProtKB-KW"/>
</dbReference>
<feature type="domain" description="GRF-type" evidence="7">
    <location>
        <begin position="163"/>
        <end position="205"/>
    </location>
</feature>
<dbReference type="EnsemblPlants" id="OGLUM03G36330.1">
    <property type="protein sequence ID" value="OGLUM03G36330.1"/>
    <property type="gene ID" value="OGLUM03G36330"/>
</dbReference>
<evidence type="ECO:0000256" key="3">
    <source>
        <dbReference type="ARBA" id="ARBA00022833"/>
    </source>
</evidence>
<keyword evidence="3" id="KW-0862">Zinc</keyword>
<keyword evidence="9" id="KW-1185">Reference proteome</keyword>
<organism evidence="8">
    <name type="scientific">Oryza glumipatula</name>
    <dbReference type="NCBI Taxonomy" id="40148"/>
    <lineage>
        <taxon>Eukaryota</taxon>
        <taxon>Viridiplantae</taxon>
        <taxon>Streptophyta</taxon>
        <taxon>Embryophyta</taxon>
        <taxon>Tracheophyta</taxon>
        <taxon>Spermatophyta</taxon>
        <taxon>Magnoliopsida</taxon>
        <taxon>Liliopsida</taxon>
        <taxon>Poales</taxon>
        <taxon>Poaceae</taxon>
        <taxon>BOP clade</taxon>
        <taxon>Oryzoideae</taxon>
        <taxon>Oryzeae</taxon>
        <taxon>Oryzinae</taxon>
        <taxon>Oryza</taxon>
    </lineage>
</organism>
<feature type="region of interest" description="Disordered" evidence="5">
    <location>
        <begin position="22"/>
        <end position="103"/>
    </location>
</feature>
<dbReference type="PROSITE" id="PS50158">
    <property type="entry name" value="ZF_CCHC"/>
    <property type="match status" value="1"/>
</dbReference>
<evidence type="ECO:0000256" key="2">
    <source>
        <dbReference type="ARBA" id="ARBA00022771"/>
    </source>
</evidence>
<accession>A0A0D9ZE37</accession>
<feature type="domain" description="GRF-type" evidence="7">
    <location>
        <begin position="229"/>
        <end position="280"/>
    </location>
</feature>
<sequence>MSFPDEEEDEAFLLAVAATEEAALASSDSSKRRRLSMTSSTSSSPTSATPPPAAVPEGPYLAALKGSHSSAWKQQQETLSQARKRPGGSQTLATPGSGSGSGGAQVARGGACFKCGDSSHWARECPQSVPATGGGGGGGAFGGSGGGGGGYGDAGGAVEEKACPCGAGSCLVLTSNTPRNPGRKFYRCPMRDNGGCNYFEWCDNPSPGPANVSSNTVFQSDTSVAHMLCPCGAGACLILTTKTGKNVGRQFYRCPANQGISYLFLNVRSGHISREVALAAISSGVMNNSLGQLLHCKLQHNIILMLLQVAKFPARGAPPPASNAGKRTIGQRTAQINLQILILTKVGEHLLLQALPMRVSSVVRAGTGPMIAPPQIVVLVPSPAMSSPLLLWAHGTATDTDSRYL</sequence>
<dbReference type="Pfam" id="PF06839">
    <property type="entry name" value="Zn_ribbon_GRF"/>
    <property type="match status" value="2"/>
</dbReference>
<dbReference type="Proteomes" id="UP000026961">
    <property type="component" value="Chromosome 3"/>
</dbReference>
<dbReference type="GO" id="GO:0003676">
    <property type="term" value="F:nucleic acid binding"/>
    <property type="evidence" value="ECO:0007669"/>
    <property type="project" value="InterPro"/>
</dbReference>
<dbReference type="SMART" id="SM00343">
    <property type="entry name" value="ZnF_C2HC"/>
    <property type="match status" value="1"/>
</dbReference>
<dbReference type="InterPro" id="IPR036875">
    <property type="entry name" value="Znf_CCHC_sf"/>
</dbReference>
<dbReference type="PROSITE" id="PS51999">
    <property type="entry name" value="ZF_GRF"/>
    <property type="match status" value="2"/>
</dbReference>
<dbReference type="Pfam" id="PF00098">
    <property type="entry name" value="zf-CCHC"/>
    <property type="match status" value="1"/>
</dbReference>
<keyword evidence="2 4" id="KW-0863">Zinc-finger</keyword>
<protein>
    <submittedName>
        <fullName evidence="8">DNA topoisomerase</fullName>
    </submittedName>
</protein>
<evidence type="ECO:0000256" key="4">
    <source>
        <dbReference type="PROSITE-ProRule" id="PRU00047"/>
    </source>
</evidence>